<dbReference type="EMBL" id="JAAAPO010000003">
    <property type="protein sequence ID" value="NBC36654.1"/>
    <property type="molecule type" value="Genomic_DNA"/>
</dbReference>
<keyword evidence="1" id="KW-0732">Signal</keyword>
<feature type="domain" description="Alginate export" evidence="2">
    <location>
        <begin position="69"/>
        <end position="189"/>
    </location>
</feature>
<keyword evidence="4" id="KW-1185">Reference proteome</keyword>
<gene>
    <name evidence="3" type="ORF">GTZ99_08795</name>
</gene>
<name>A0ABW9XDP2_9SPHN</name>
<protein>
    <submittedName>
        <fullName evidence="3">Alginate export family protein</fullName>
    </submittedName>
</protein>
<proteinExistence type="predicted"/>
<reference evidence="4" key="1">
    <citation type="submission" date="2020-01" db="EMBL/GenBank/DDBJ databases">
        <title>Sphingomonas sp. strain CSW-10.</title>
        <authorList>
            <person name="Chen W.-M."/>
        </authorList>
    </citation>
    <scope>NUCLEOTIDE SEQUENCE [LARGE SCALE GENOMIC DNA]</scope>
    <source>
        <strain evidence="4">FSY-8</strain>
    </source>
</reference>
<dbReference type="Proteomes" id="UP000753724">
    <property type="component" value="Unassembled WGS sequence"/>
</dbReference>
<dbReference type="Pfam" id="PF13372">
    <property type="entry name" value="Alginate_exp"/>
    <property type="match status" value="1"/>
</dbReference>
<comment type="caution">
    <text evidence="3">The sequence shown here is derived from an EMBL/GenBank/DDBJ whole genome shotgun (WGS) entry which is preliminary data.</text>
</comment>
<evidence type="ECO:0000313" key="4">
    <source>
        <dbReference type="Proteomes" id="UP000753724"/>
    </source>
</evidence>
<accession>A0ABW9XDP2</accession>
<organism evidence="3 4">
    <name type="scientific">Novosphingobium ovatum</name>
    <dbReference type="NCBI Taxonomy" id="1908523"/>
    <lineage>
        <taxon>Bacteria</taxon>
        <taxon>Pseudomonadati</taxon>
        <taxon>Pseudomonadota</taxon>
        <taxon>Alphaproteobacteria</taxon>
        <taxon>Sphingomonadales</taxon>
        <taxon>Sphingomonadaceae</taxon>
        <taxon>Novosphingobium</taxon>
    </lineage>
</organism>
<dbReference type="InterPro" id="IPR025388">
    <property type="entry name" value="Alginate_export_dom"/>
</dbReference>
<dbReference type="InterPro" id="IPR023614">
    <property type="entry name" value="Porin_dom_sf"/>
</dbReference>
<evidence type="ECO:0000259" key="2">
    <source>
        <dbReference type="Pfam" id="PF13372"/>
    </source>
</evidence>
<dbReference type="SUPFAM" id="SSF56935">
    <property type="entry name" value="Porins"/>
    <property type="match status" value="1"/>
</dbReference>
<feature type="signal peptide" evidence="1">
    <location>
        <begin position="1"/>
        <end position="25"/>
    </location>
</feature>
<evidence type="ECO:0000256" key="1">
    <source>
        <dbReference type="SAM" id="SignalP"/>
    </source>
</evidence>
<evidence type="ECO:0000313" key="3">
    <source>
        <dbReference type="EMBL" id="NBC36654.1"/>
    </source>
</evidence>
<dbReference type="Gene3D" id="2.40.160.10">
    <property type="entry name" value="Porin"/>
    <property type="match status" value="1"/>
</dbReference>
<sequence length="426" mass="46599">MTKSHLMIAAAMAAPLMLGANGAQAATAKKAFGDPITFAPGTTFDPMLDARVRWEDVDATTKAADAETLRIRAGFEIKNKPSHLAFLVEGEGTLALGKHYSAFAFAAPSHQYRPAQAVIPDPENVELNRIQIQYATKPLTVTLGRQRINLDDQRFVGSVGWRQNEQTFDAVRAEYRAGPLSLDATYARRQRSIFGNDGGPRVYYTGSFYFLGGGVKTKYANVKAFAYLLDYDPTGFTFQTNSSQTYGVRATGVYPLNKAAKLTYAASWATQQNYGSNPFRYDTDYLAGELGLDVKGIVLTGGYEKLGSDAGATGGPRAMQTPMATLHKFNGWADMFLTTPANGLEDTYVGVSGKLPKLTALPGFTYALTYHWFGSDIRSQKYGDELNASIGIKTGKVSWLVKYADYRAQGFGANTKKFWLQAEYAF</sequence>
<feature type="chain" id="PRO_5045106276" evidence="1">
    <location>
        <begin position="26"/>
        <end position="426"/>
    </location>
</feature>
<dbReference type="RefSeq" id="WP_161717953.1">
    <property type="nucleotide sequence ID" value="NZ_JAAAPO010000003.1"/>
</dbReference>